<dbReference type="EMBL" id="JAFNEN010000436">
    <property type="protein sequence ID" value="KAG8183004.1"/>
    <property type="molecule type" value="Genomic_DNA"/>
</dbReference>
<dbReference type="PANTHER" id="PTHR13891">
    <property type="entry name" value="CYTOCHROME C OXIDASE ASSEMBLY FACTOR 7"/>
    <property type="match status" value="1"/>
</dbReference>
<evidence type="ECO:0000313" key="3">
    <source>
        <dbReference type="EMBL" id="KAG8183004.1"/>
    </source>
</evidence>
<evidence type="ECO:0000256" key="2">
    <source>
        <dbReference type="ARBA" id="ARBA00022737"/>
    </source>
</evidence>
<comment type="caution">
    <text evidence="3">The sequence shown here is derived from an EMBL/GenBank/DDBJ whole genome shotgun (WGS) entry which is preliminary data.</text>
</comment>
<dbReference type="Proteomes" id="UP000827092">
    <property type="component" value="Unassembled WGS sequence"/>
</dbReference>
<name>A0AAV6UFL4_9ARAC</name>
<dbReference type="Pfam" id="PF08238">
    <property type="entry name" value="Sel1"/>
    <property type="match status" value="4"/>
</dbReference>
<dbReference type="GO" id="GO:0005758">
    <property type="term" value="C:mitochondrial intermembrane space"/>
    <property type="evidence" value="ECO:0007669"/>
    <property type="project" value="TreeGrafter"/>
</dbReference>
<accession>A0AAV6UFL4</accession>
<dbReference type="InterPro" id="IPR006597">
    <property type="entry name" value="Sel1-like"/>
</dbReference>
<dbReference type="AlphaFoldDB" id="A0AAV6UFL4"/>
<proteinExistence type="inferred from homology"/>
<dbReference type="SUPFAM" id="SSF81901">
    <property type="entry name" value="HCP-like"/>
    <property type="match status" value="2"/>
</dbReference>
<dbReference type="InterPro" id="IPR040239">
    <property type="entry name" value="HcpB-like"/>
</dbReference>
<protein>
    <recommendedName>
        <fullName evidence="5">Cytochrome c oxidase assembly factor 7</fullName>
    </recommendedName>
</protein>
<keyword evidence="2" id="KW-0677">Repeat</keyword>
<dbReference type="Gene3D" id="1.25.40.10">
    <property type="entry name" value="Tetratricopeptide repeat domain"/>
    <property type="match status" value="1"/>
</dbReference>
<organism evidence="3 4">
    <name type="scientific">Oedothorax gibbosus</name>
    <dbReference type="NCBI Taxonomy" id="931172"/>
    <lineage>
        <taxon>Eukaryota</taxon>
        <taxon>Metazoa</taxon>
        <taxon>Ecdysozoa</taxon>
        <taxon>Arthropoda</taxon>
        <taxon>Chelicerata</taxon>
        <taxon>Arachnida</taxon>
        <taxon>Araneae</taxon>
        <taxon>Araneomorphae</taxon>
        <taxon>Entelegynae</taxon>
        <taxon>Araneoidea</taxon>
        <taxon>Linyphiidae</taxon>
        <taxon>Erigoninae</taxon>
        <taxon>Oedothorax</taxon>
    </lineage>
</organism>
<evidence type="ECO:0000256" key="1">
    <source>
        <dbReference type="ARBA" id="ARBA00008486"/>
    </source>
</evidence>
<dbReference type="PANTHER" id="PTHR13891:SF1">
    <property type="entry name" value="CYTOCHROME C OXIDASE ASSEMBLY FACTOR 7"/>
    <property type="match status" value="1"/>
</dbReference>
<reference evidence="3 4" key="1">
    <citation type="journal article" date="2022" name="Nat. Ecol. Evol.">
        <title>A masculinizing supergene underlies an exaggerated male reproductive morph in a spider.</title>
        <authorList>
            <person name="Hendrickx F."/>
            <person name="De Corte Z."/>
            <person name="Sonet G."/>
            <person name="Van Belleghem S.M."/>
            <person name="Kostlbacher S."/>
            <person name="Vangestel C."/>
        </authorList>
    </citation>
    <scope>NUCLEOTIDE SEQUENCE [LARGE SCALE GENOMIC DNA]</scope>
    <source>
        <strain evidence="3">W744_W776</strain>
    </source>
</reference>
<dbReference type="InterPro" id="IPR011990">
    <property type="entry name" value="TPR-like_helical_dom_sf"/>
</dbReference>
<dbReference type="SMART" id="SM00671">
    <property type="entry name" value="SEL1"/>
    <property type="match status" value="5"/>
</dbReference>
<evidence type="ECO:0000313" key="4">
    <source>
        <dbReference type="Proteomes" id="UP000827092"/>
    </source>
</evidence>
<keyword evidence="4" id="KW-1185">Reference proteome</keyword>
<sequence length="230" mass="25743">MTFKSEEELKEFLENLGTEYRFSCFKEKNSEGCHLLADYLESVKADFEAAGKVYKSNCDEHNYPKSCFRYGNYCFLGKGMESGDCTEAFNHYKKSCDLGYANGCLHTGVMLTRKSEYPNSKNPVALDPATGIKYLEKACSGGNATACYFASGMYIAGSDAVPRDRTKASELSLKACDGGNIFSCMNLSRMYRIGDGVEKDEKMAEVYKNKAREIRDDYKKKPSIGLQQHT</sequence>
<gene>
    <name evidence="3" type="ORF">JTE90_017092</name>
</gene>
<comment type="similarity">
    <text evidence="1">Belongs to the hcp beta-lactamase family.</text>
</comment>
<evidence type="ECO:0008006" key="5">
    <source>
        <dbReference type="Google" id="ProtNLM"/>
    </source>
</evidence>